<accession>M1DHL1</accession>
<dbReference type="PaxDb" id="4113-PGSC0003DMT400089174"/>
<dbReference type="EnsemblPlants" id="PGSC0003DMT400089174">
    <property type="protein sequence ID" value="PGSC0003DMT400089174"/>
    <property type="gene ID" value="PGSC0003DMG400038745"/>
</dbReference>
<organism evidence="1 2">
    <name type="scientific">Solanum tuberosum</name>
    <name type="common">Potato</name>
    <dbReference type="NCBI Taxonomy" id="4113"/>
    <lineage>
        <taxon>Eukaryota</taxon>
        <taxon>Viridiplantae</taxon>
        <taxon>Streptophyta</taxon>
        <taxon>Embryophyta</taxon>
        <taxon>Tracheophyta</taxon>
        <taxon>Spermatophyta</taxon>
        <taxon>Magnoliopsida</taxon>
        <taxon>eudicotyledons</taxon>
        <taxon>Gunneridae</taxon>
        <taxon>Pentapetalae</taxon>
        <taxon>asterids</taxon>
        <taxon>lamiids</taxon>
        <taxon>Solanales</taxon>
        <taxon>Solanaceae</taxon>
        <taxon>Solanoideae</taxon>
        <taxon>Solaneae</taxon>
        <taxon>Solanum</taxon>
    </lineage>
</organism>
<dbReference type="Gramene" id="PGSC0003DMT400089174">
    <property type="protein sequence ID" value="PGSC0003DMT400089174"/>
    <property type="gene ID" value="PGSC0003DMG400038745"/>
</dbReference>
<evidence type="ECO:0000313" key="1">
    <source>
        <dbReference type="EnsemblPlants" id="PGSC0003DMT400089174"/>
    </source>
</evidence>
<protein>
    <submittedName>
        <fullName evidence="1">Uncharacterized protein</fullName>
    </submittedName>
</protein>
<sequence length="641" mass="71318">MAIGSETFPLKGKVTLESIVESIVDVSWRIANMKERMASVEGTCVKSGRPRVLSQEPTTKGMTDGFVGCSNIQGKEYPSCGRQGTIANLNTFTIANEQSVNVSLSLSETIDSLPYIDNVLVEYVDTLVDPIDDRIDSFSKIDLCPPSIDTYALKNSTLFGDNRVDQPACECSSLVDGPCNVIKEPQVTGTNDTVDQFNRSDSMGICFVEDPIACFAHRDYVLENASKNDMCLFEDDEITPSDVPSGVNLESNIFLDSYTCYNYPLWCEAFPPKDGNLFLKDESSLVGKEGDEEEGDVCFAITSSSWCVSLLNGKLFLGFCHPLEEPTLCVGKDSFLDLFSIFYPEHDLVECVSHGVEDICQEKGTLEVYTCWYDPIQWTFYPFDLGGCLRVFELVGVSSFGGYYHVDEKNNHCPCSPFVGLIAMTIDEVWLFLEFESPRLNVLSANFCTTHHAKRISFLLMIYMVLQGLDSRTHLYLLAYDDTHTCGGCISYVSSGLNWANESLLDSMLYDPFPFDPSTVLKCAECGSNTFCHLHDSSVVLLFDPIYLNEVCLPIWVGDTYVLEPAHELEMITLLKLSSASDGILTGFDTTYAFALRYESILLLLDIREALSLFGYGTNKGLHMRLFKCIGSFALPLCISY</sequence>
<evidence type="ECO:0000313" key="2">
    <source>
        <dbReference type="Proteomes" id="UP000011115"/>
    </source>
</evidence>
<dbReference type="AlphaFoldDB" id="M1DHL1"/>
<dbReference type="InParanoid" id="M1DHL1"/>
<reference evidence="2" key="1">
    <citation type="journal article" date="2011" name="Nature">
        <title>Genome sequence and analysis of the tuber crop potato.</title>
        <authorList>
            <consortium name="The Potato Genome Sequencing Consortium"/>
        </authorList>
    </citation>
    <scope>NUCLEOTIDE SEQUENCE [LARGE SCALE GENOMIC DNA]</scope>
    <source>
        <strain evidence="2">cv. DM1-3 516 R44</strain>
    </source>
</reference>
<reference evidence="1" key="2">
    <citation type="submission" date="2015-06" db="UniProtKB">
        <authorList>
            <consortium name="EnsemblPlants"/>
        </authorList>
    </citation>
    <scope>IDENTIFICATION</scope>
    <source>
        <strain evidence="1">DM1-3 516 R44</strain>
    </source>
</reference>
<dbReference type="HOGENOM" id="CLU_031508_0_0_1"/>
<proteinExistence type="predicted"/>
<dbReference type="Proteomes" id="UP000011115">
    <property type="component" value="Unassembled WGS sequence"/>
</dbReference>
<keyword evidence="2" id="KW-1185">Reference proteome</keyword>
<name>M1DHL1_SOLTU</name>